<evidence type="ECO:0000313" key="3">
    <source>
        <dbReference type="Proteomes" id="UP000000267"/>
    </source>
</evidence>
<organism evidence="3">
    <name type="scientific">Vanderwaltozyma polyspora (strain ATCC 22028 / DSM 70294 / BCRC 21397 / CBS 2163 / NBRC 10782 / NRRL Y-8283 / UCD 57-17)</name>
    <name type="common">Kluyveromyces polysporus</name>
    <dbReference type="NCBI Taxonomy" id="436907"/>
    <lineage>
        <taxon>Eukaryota</taxon>
        <taxon>Fungi</taxon>
        <taxon>Dikarya</taxon>
        <taxon>Ascomycota</taxon>
        <taxon>Saccharomycotina</taxon>
        <taxon>Saccharomycetes</taxon>
        <taxon>Saccharomycetales</taxon>
        <taxon>Saccharomycetaceae</taxon>
        <taxon>Vanderwaltozyma</taxon>
    </lineage>
</organism>
<dbReference type="InterPro" id="IPR014404">
    <property type="entry name" value="Aga2"/>
</dbReference>
<keyword evidence="3" id="KW-1185">Reference proteome</keyword>
<dbReference type="KEGG" id="vpo:Kpol_1040p1"/>
<dbReference type="PhylomeDB" id="A7TPJ5"/>
<feature type="chain" id="PRO_5002715812" evidence="1">
    <location>
        <begin position="19"/>
        <end position="75"/>
    </location>
</feature>
<dbReference type="OrthoDB" id="4069335at2759"/>
<dbReference type="GO" id="GO:0000752">
    <property type="term" value="P:agglutination involved in conjugation with cellular fusion"/>
    <property type="evidence" value="ECO:0007669"/>
    <property type="project" value="InterPro"/>
</dbReference>
<dbReference type="GO" id="GO:0050839">
    <property type="term" value="F:cell adhesion molecule binding"/>
    <property type="evidence" value="ECO:0007669"/>
    <property type="project" value="InterPro"/>
</dbReference>
<protein>
    <submittedName>
        <fullName evidence="2">Uncharacterized protein</fullName>
    </submittedName>
</protein>
<name>A7TPJ5_VANPO</name>
<dbReference type="AlphaFoldDB" id="A7TPJ5"/>
<dbReference type="eggNOG" id="ENOG502SCZQ">
    <property type="taxonomic scope" value="Eukaryota"/>
</dbReference>
<dbReference type="HOGENOM" id="CLU_2672964_0_0_1"/>
<feature type="signal peptide" evidence="1">
    <location>
        <begin position="1"/>
        <end position="18"/>
    </location>
</feature>
<dbReference type="GeneID" id="5543899"/>
<dbReference type="Proteomes" id="UP000000267">
    <property type="component" value="Unassembled WGS sequence"/>
</dbReference>
<evidence type="ECO:0000256" key="1">
    <source>
        <dbReference type="SAM" id="SignalP"/>
    </source>
</evidence>
<evidence type="ECO:0000313" key="2">
    <source>
        <dbReference type="EMBL" id="EDO15787.1"/>
    </source>
</evidence>
<keyword evidence="1" id="KW-0732">Signal</keyword>
<dbReference type="InParanoid" id="A7TPJ5"/>
<dbReference type="Pfam" id="PF17366">
    <property type="entry name" value="AGA2"/>
    <property type="match status" value="1"/>
</dbReference>
<proteinExistence type="predicted"/>
<dbReference type="STRING" id="436907.A7TPJ5"/>
<dbReference type="RefSeq" id="XP_001643645.1">
    <property type="nucleotide sequence ID" value="XM_001643595.1"/>
</dbReference>
<dbReference type="EMBL" id="DS480444">
    <property type="protein sequence ID" value="EDO15787.1"/>
    <property type="molecule type" value="Genomic_DNA"/>
</dbReference>
<gene>
    <name evidence="2" type="ORF">Kpol_1040p1</name>
</gene>
<dbReference type="FunCoup" id="A7TPJ5">
    <property type="interactions" value="76"/>
</dbReference>
<reference evidence="2 3" key="1">
    <citation type="journal article" date="2007" name="Proc. Natl. Acad. Sci. U.S.A.">
        <title>Independent sorting-out of thousands of duplicated gene pairs in two yeast species descended from a whole-genome duplication.</title>
        <authorList>
            <person name="Scannell D.R."/>
            <person name="Frank A.C."/>
            <person name="Conant G.C."/>
            <person name="Byrne K.P."/>
            <person name="Woolfit M."/>
            <person name="Wolfe K.H."/>
        </authorList>
    </citation>
    <scope>NUCLEOTIDE SEQUENCE [LARGE SCALE GENOMIC DNA]</scope>
    <source>
        <strain evidence="3">ATCC 22028 / DSM 70294 / BCRC 21397 / CBS 2163 / NBRC 10782 / NRRL Y-8283 / UCD 57-17</strain>
    </source>
</reference>
<accession>A7TPJ5</accession>
<sequence>MKFSTLFASSLVLGTVIADLPSAYVETTPYSVFTTSMLANGNSMIGVIEYYRSVTYISNCDSTSKTEGVVTVTLA</sequence>
<dbReference type="GO" id="GO:0009277">
    <property type="term" value="C:fungal-type cell wall"/>
    <property type="evidence" value="ECO:0007669"/>
    <property type="project" value="InterPro"/>
</dbReference>